<evidence type="ECO:0000259" key="2">
    <source>
        <dbReference type="Pfam" id="PF00899"/>
    </source>
</evidence>
<gene>
    <name evidence="3" type="primary">tcdA</name>
    <name evidence="3" type="ORF">FKG94_22420</name>
</gene>
<proteinExistence type="predicted"/>
<dbReference type="Pfam" id="PF00899">
    <property type="entry name" value="ThiF"/>
    <property type="match status" value="1"/>
</dbReference>
<dbReference type="GO" id="GO:0061504">
    <property type="term" value="P:cyclic threonylcarbamoyladenosine biosynthetic process"/>
    <property type="evidence" value="ECO:0007669"/>
    <property type="project" value="TreeGrafter"/>
</dbReference>
<name>A0A545SY72_9GAMM</name>
<evidence type="ECO:0000313" key="3">
    <source>
        <dbReference type="EMBL" id="TQV69910.1"/>
    </source>
</evidence>
<feature type="domain" description="THIF-type NAD/FAD binding fold" evidence="2">
    <location>
        <begin position="18"/>
        <end position="164"/>
    </location>
</feature>
<dbReference type="Gene3D" id="3.40.50.720">
    <property type="entry name" value="NAD(P)-binding Rossmann-like Domain"/>
    <property type="match status" value="1"/>
</dbReference>
<dbReference type="Proteomes" id="UP000319732">
    <property type="component" value="Unassembled WGS sequence"/>
</dbReference>
<feature type="region of interest" description="Disordered" evidence="1">
    <location>
        <begin position="153"/>
        <end position="172"/>
    </location>
</feature>
<keyword evidence="4" id="KW-1185">Reference proteome</keyword>
<evidence type="ECO:0000256" key="1">
    <source>
        <dbReference type="SAM" id="MobiDB-lite"/>
    </source>
</evidence>
<sequence>MTTPLSENYRHRFGGIARLYGQTALEQLHRAHFCVIGIGGVGSWVAESLARTGVGSLTLIDLDDICITNTNRQLHTLQETIGRPKTTVMGERLKAINPEIRVFEIADFLGRDNLEKLILPEHHLVIDAIDAAAVKAALIAFCRRRRQQIVTVGSAGGKRDPRQITSGDLSRTTTDPLLAKTRNYLRRLYNFSRNPKRFFSVEAVYSTEQLLYPDAAGGISHAKRALQGSAGLDCGGGLGAATMVTASFGFCAAARAVDRYLARA</sequence>
<dbReference type="AlphaFoldDB" id="A0A545SY72"/>
<dbReference type="InterPro" id="IPR035985">
    <property type="entry name" value="Ubiquitin-activating_enz"/>
</dbReference>
<dbReference type="RefSeq" id="WP_142929188.1">
    <property type="nucleotide sequence ID" value="NZ_ML660104.1"/>
</dbReference>
<dbReference type="PANTHER" id="PTHR43267:SF1">
    <property type="entry name" value="TRNA THREONYLCARBAMOYLADENOSINE DEHYDRATASE"/>
    <property type="match status" value="1"/>
</dbReference>
<dbReference type="GO" id="GO:0061503">
    <property type="term" value="F:tRNA threonylcarbamoyladenosine dehydratase"/>
    <property type="evidence" value="ECO:0007669"/>
    <property type="project" value="TreeGrafter"/>
</dbReference>
<dbReference type="PANTHER" id="PTHR43267">
    <property type="entry name" value="TRNA THREONYLCARBAMOYLADENOSINE DEHYDRATASE"/>
    <property type="match status" value="1"/>
</dbReference>
<protein>
    <submittedName>
        <fullName evidence="3">tRNA cyclic N6-threonylcarbamoyladenosine(37) synthase TcdA</fullName>
    </submittedName>
</protein>
<dbReference type="InterPro" id="IPR000594">
    <property type="entry name" value="ThiF_NAD_FAD-bd"/>
</dbReference>
<dbReference type="NCBIfam" id="NF011696">
    <property type="entry name" value="PRK15116.1"/>
    <property type="match status" value="1"/>
</dbReference>
<feature type="compositionally biased region" description="Polar residues" evidence="1">
    <location>
        <begin position="163"/>
        <end position="172"/>
    </location>
</feature>
<accession>A0A545SY72</accession>
<comment type="caution">
    <text evidence="3">The sequence shown here is derived from an EMBL/GenBank/DDBJ whole genome shotgun (WGS) entry which is preliminary data.</text>
</comment>
<dbReference type="EMBL" id="VHSG01000026">
    <property type="protein sequence ID" value="TQV69910.1"/>
    <property type="molecule type" value="Genomic_DNA"/>
</dbReference>
<organism evidence="3 4">
    <name type="scientific">Exilibacterium tricleocarpae</name>
    <dbReference type="NCBI Taxonomy" id="2591008"/>
    <lineage>
        <taxon>Bacteria</taxon>
        <taxon>Pseudomonadati</taxon>
        <taxon>Pseudomonadota</taxon>
        <taxon>Gammaproteobacteria</taxon>
        <taxon>Cellvibrionales</taxon>
        <taxon>Cellvibrionaceae</taxon>
        <taxon>Exilibacterium</taxon>
    </lineage>
</organism>
<dbReference type="SUPFAM" id="SSF69572">
    <property type="entry name" value="Activating enzymes of the ubiquitin-like proteins"/>
    <property type="match status" value="1"/>
</dbReference>
<dbReference type="InterPro" id="IPR045886">
    <property type="entry name" value="ThiF/MoeB/HesA"/>
</dbReference>
<evidence type="ECO:0000313" key="4">
    <source>
        <dbReference type="Proteomes" id="UP000319732"/>
    </source>
</evidence>
<dbReference type="OrthoDB" id="272552at2"/>
<dbReference type="GO" id="GO:0008641">
    <property type="term" value="F:ubiquitin-like modifier activating enzyme activity"/>
    <property type="evidence" value="ECO:0007669"/>
    <property type="project" value="InterPro"/>
</dbReference>
<dbReference type="CDD" id="cd00755">
    <property type="entry name" value="YgdL_like"/>
    <property type="match status" value="1"/>
</dbReference>
<reference evidence="3 4" key="1">
    <citation type="submission" date="2019-06" db="EMBL/GenBank/DDBJ databases">
        <title>Whole genome sequence for Cellvibrionaceae sp. R142.</title>
        <authorList>
            <person name="Wang G."/>
        </authorList>
    </citation>
    <scope>NUCLEOTIDE SEQUENCE [LARGE SCALE GENOMIC DNA]</scope>
    <source>
        <strain evidence="3 4">R142</strain>
    </source>
</reference>